<dbReference type="HOGENOM" id="CLU_065705_0_0_0"/>
<dbReference type="Proteomes" id="UP000005868">
    <property type="component" value="Chromosome"/>
</dbReference>
<proteinExistence type="predicted"/>
<dbReference type="EMBL" id="CP003096">
    <property type="protein sequence ID" value="AER67570.1"/>
    <property type="molecule type" value="Genomic_DNA"/>
</dbReference>
<reference evidence="2 3" key="2">
    <citation type="journal article" date="2012" name="Stand. Genomic Sci.">
        <title>Genome sequence of the moderately thermophilic, amino-acid-degrading and sulfur-reducing bacterium Thermovirga lienii type strain (Cas60314(T)).</title>
        <authorList>
            <person name="Goker M."/>
            <person name="Saunders E."/>
            <person name="Lapidus A."/>
            <person name="Nolan M."/>
            <person name="Lucas S."/>
            <person name="Hammon N."/>
            <person name="Deshpande S."/>
            <person name="Cheng J.F."/>
            <person name="Han C."/>
            <person name="Tapia R."/>
            <person name="Goodwin L.A."/>
            <person name="Pitluck S."/>
            <person name="Liolios K."/>
            <person name="Mavromatis K."/>
            <person name="Pagani I."/>
            <person name="Ivanova N."/>
            <person name="Mikhailova N."/>
            <person name="Pati A."/>
            <person name="Chen A."/>
            <person name="Palaniappan K."/>
            <person name="Land M."/>
            <person name="Chang Y.J."/>
            <person name="Jeffries C.D."/>
            <person name="Brambilla E.M."/>
            <person name="Rohde M."/>
            <person name="Spring S."/>
            <person name="Detter J.C."/>
            <person name="Woyke T."/>
            <person name="Bristow J."/>
            <person name="Eisen J.A."/>
            <person name="Markowitz V."/>
            <person name="Hugenholtz P."/>
            <person name="Kyrpides N.C."/>
            <person name="Klenk H.P."/>
        </authorList>
    </citation>
    <scope>NUCLEOTIDE SEQUENCE [LARGE SCALE GENOMIC DNA]</scope>
    <source>
        <strain evidence="3">ATCC BAA-1197 / DSM 17291 / Cas60314</strain>
    </source>
</reference>
<sequence length="251" mass="27117">MYKDKILQILMNFKQDALSTDETLEALKKLLYEDLGFAKIDHHREMRKGFPEVIFCQGKTPQQVKEIALHMHKNGSNVLGTRSSKHHFEAVKEAIEEADYYEEARIIFIRNTVVNKAKGIIGVVAAGTSDLNVAEEAAVTAELLGNTVKRFYDVGVAGVHRLIDKLDEIRQCSVLIAIAGMEGALPTVLGGLVSSPIIAVPTSVGYGANFHGLSALLAMLNSCACGVSVVNIDNGFGAAYTASLINRIGES</sequence>
<dbReference type="eggNOG" id="COG1691">
    <property type="taxonomic scope" value="Bacteria"/>
</dbReference>
<evidence type="ECO:0000313" key="3">
    <source>
        <dbReference type="Proteomes" id="UP000005868"/>
    </source>
</evidence>
<dbReference type="AlphaFoldDB" id="G7V936"/>
<reference evidence="3" key="1">
    <citation type="submission" date="2011-10" db="EMBL/GenBank/DDBJ databases">
        <title>The complete genome of chromosome of Thermovirga lienii DSM 17291.</title>
        <authorList>
            <consortium name="US DOE Joint Genome Institute (JGI-PGF)"/>
            <person name="Lucas S."/>
            <person name="Copeland A."/>
            <person name="Lapidus A."/>
            <person name="Glavina del Rio T."/>
            <person name="Dalin E."/>
            <person name="Tice H."/>
            <person name="Bruce D."/>
            <person name="Goodwin L."/>
            <person name="Pitluck S."/>
            <person name="Peters L."/>
            <person name="Mikhailova N."/>
            <person name="Saunders E."/>
            <person name="Kyrpides N."/>
            <person name="Mavromatis K."/>
            <person name="Ivanova N."/>
            <person name="Last F.I."/>
            <person name="Brettin T."/>
            <person name="Detter J.C."/>
            <person name="Han C."/>
            <person name="Larimer F."/>
            <person name="Land M."/>
            <person name="Hauser L."/>
            <person name="Markowitz V."/>
            <person name="Cheng J.-F."/>
            <person name="Hugenholtz P."/>
            <person name="Woyke T."/>
            <person name="Wu D."/>
            <person name="Spring S."/>
            <person name="Schroeder M."/>
            <person name="Brambilla E.-M."/>
            <person name="Klenk H.-P."/>
            <person name="Eisen J.A."/>
        </authorList>
    </citation>
    <scope>NUCLEOTIDE SEQUENCE [LARGE SCALE GENOMIC DNA]</scope>
    <source>
        <strain evidence="3">ATCC BAA-1197 / DSM 17291 / Cas60314</strain>
    </source>
</reference>
<dbReference type="Pfam" id="PF00731">
    <property type="entry name" value="AIRC"/>
    <property type="match status" value="1"/>
</dbReference>
<dbReference type="SUPFAM" id="SSF52255">
    <property type="entry name" value="N5-CAIR mutase (phosphoribosylaminoimidazole carboxylase, PurE)"/>
    <property type="match status" value="1"/>
</dbReference>
<dbReference type="OrthoDB" id="9782511at2"/>
<evidence type="ECO:0000259" key="1">
    <source>
        <dbReference type="SMART" id="SM01001"/>
    </source>
</evidence>
<keyword evidence="3" id="KW-1185">Reference proteome</keyword>
<name>G7V936_THELD</name>
<dbReference type="PANTHER" id="PTHR43064:SF1">
    <property type="entry name" value="SLL1489 PROTEIN"/>
    <property type="match status" value="1"/>
</dbReference>
<dbReference type="KEGG" id="tli:Tlie_1861"/>
<dbReference type="STRING" id="580340.Tlie_1861"/>
<organism evidence="2 3">
    <name type="scientific">Thermovirga lienii (strain ATCC BAA-1197 / DSM 17291 / Cas60314)</name>
    <dbReference type="NCBI Taxonomy" id="580340"/>
    <lineage>
        <taxon>Bacteria</taxon>
        <taxon>Thermotogati</taxon>
        <taxon>Synergistota</taxon>
        <taxon>Synergistia</taxon>
        <taxon>Synergistales</taxon>
        <taxon>Thermovirgaceae</taxon>
        <taxon>Thermovirga</taxon>
    </lineage>
</organism>
<dbReference type="NCBIfam" id="NF033503">
    <property type="entry name" value="LarB"/>
    <property type="match status" value="1"/>
</dbReference>
<dbReference type="InterPro" id="IPR000031">
    <property type="entry name" value="PurE_dom"/>
</dbReference>
<dbReference type="GO" id="GO:0006189">
    <property type="term" value="P:'de novo' IMP biosynthetic process"/>
    <property type="evidence" value="ECO:0007669"/>
    <property type="project" value="InterPro"/>
</dbReference>
<dbReference type="Gene3D" id="3.40.50.1970">
    <property type="match status" value="1"/>
</dbReference>
<accession>G7V936</accession>
<dbReference type="SMART" id="SM01001">
    <property type="entry name" value="AIRC"/>
    <property type="match status" value="1"/>
</dbReference>
<evidence type="ECO:0000313" key="2">
    <source>
        <dbReference type="EMBL" id="AER67570.1"/>
    </source>
</evidence>
<protein>
    <submittedName>
        <fullName evidence="2">1-(5-phosphoribosyl)-5-amino-4-imidazole-carboxylate (AIR) carboxylase</fullName>
    </submittedName>
</protein>
<dbReference type="InterPro" id="IPR039476">
    <property type="entry name" value="P2CMN_synthase_LarB"/>
</dbReference>
<dbReference type="GO" id="GO:0016787">
    <property type="term" value="F:hydrolase activity"/>
    <property type="evidence" value="ECO:0007669"/>
    <property type="project" value="InterPro"/>
</dbReference>
<gene>
    <name evidence="2" type="ordered locus">Tlie_1861</name>
</gene>
<dbReference type="PANTHER" id="PTHR43064">
    <property type="entry name" value="PHOSPHORIBOSYLAMINOIMIDAZOLE CARBOXYLASE-RELATED"/>
    <property type="match status" value="1"/>
</dbReference>
<feature type="domain" description="PurE" evidence="1">
    <location>
        <begin position="119"/>
        <end position="251"/>
    </location>
</feature>